<accession>M1P4W9</accession>
<gene>
    <name evidence="3" type="primary">iba1</name>
    <name evidence="3" type="ordered locus">BAnh1_10300</name>
</gene>
<dbReference type="Gene3D" id="2.160.20.20">
    <property type="match status" value="1"/>
</dbReference>
<keyword evidence="1" id="KW-0732">Signal</keyword>
<dbReference type="OrthoDB" id="7922675at2"/>
<dbReference type="Proteomes" id="UP000011729">
    <property type="component" value="Chromosome"/>
</dbReference>
<keyword evidence="4" id="KW-1185">Reference proteome</keyword>
<dbReference type="PROSITE" id="PS51208">
    <property type="entry name" value="AUTOTRANSPORTER"/>
    <property type="match status" value="1"/>
</dbReference>
<dbReference type="KEGG" id="baus:BAnh1_10300"/>
<dbReference type="InterPro" id="IPR036709">
    <property type="entry name" value="Autotransporte_beta_dom_sf"/>
</dbReference>
<dbReference type="HOGENOM" id="CLU_007596_1_0_5"/>
<dbReference type="PATRIC" id="fig|1094489.3.peg.1267"/>
<dbReference type="SUPFAM" id="SSF51126">
    <property type="entry name" value="Pectin lyase-like"/>
    <property type="match status" value="1"/>
</dbReference>
<feature type="domain" description="Autotransporter" evidence="2">
    <location>
        <begin position="488"/>
        <end position="765"/>
    </location>
</feature>
<feature type="chain" id="PRO_5004016048" evidence="1">
    <location>
        <begin position="26"/>
        <end position="765"/>
    </location>
</feature>
<dbReference type="SUPFAM" id="SSF103515">
    <property type="entry name" value="Autotransporter"/>
    <property type="match status" value="1"/>
</dbReference>
<dbReference type="InterPro" id="IPR006315">
    <property type="entry name" value="OM_autotransptr_brl_dom"/>
</dbReference>
<proteinExistence type="predicted"/>
<evidence type="ECO:0000256" key="1">
    <source>
        <dbReference type="SAM" id="SignalP"/>
    </source>
</evidence>
<evidence type="ECO:0000259" key="2">
    <source>
        <dbReference type="PROSITE" id="PS51208"/>
    </source>
</evidence>
<dbReference type="InterPro" id="IPR005546">
    <property type="entry name" value="Autotransporte_beta"/>
</dbReference>
<protein>
    <submittedName>
        <fullName evidence="3">Inducible Bartonella autotransporter</fullName>
    </submittedName>
</protein>
<evidence type="ECO:0000313" key="3">
    <source>
        <dbReference type="EMBL" id="AGF74900.1"/>
    </source>
</evidence>
<reference evidence="3 4" key="1">
    <citation type="journal article" date="2013" name="PLoS Genet.">
        <title>A gene transfer agent and a dynamic repertoire of secretion systems hold the keys to the explosive radiation of the emerging pathogen Bartonella.</title>
        <authorList>
            <person name="Guy L."/>
            <person name="Nystedt B."/>
            <person name="Toft C."/>
            <person name="Zaremba-Niedzwiedzka K."/>
            <person name="Berglund E.C."/>
            <person name="Granberg F."/>
            <person name="Naslund K."/>
            <person name="Eriksson A.S."/>
            <person name="Andersson S.G."/>
        </authorList>
    </citation>
    <scope>NUCLEOTIDE SEQUENCE [LARGE SCALE GENOMIC DNA]</scope>
    <source>
        <strain evidence="3 4">Aust/NH1</strain>
    </source>
</reference>
<dbReference type="EMBL" id="CP003123">
    <property type="protein sequence ID" value="AGF74900.1"/>
    <property type="molecule type" value="Genomic_DNA"/>
</dbReference>
<dbReference type="RefSeq" id="WP_015398404.1">
    <property type="nucleotide sequence ID" value="NC_020300.1"/>
</dbReference>
<name>M1P4W9_BARAA</name>
<dbReference type="InterPro" id="IPR011050">
    <property type="entry name" value="Pectin_lyase_fold/virulence"/>
</dbReference>
<sequence length="765" mass="83206">MCKRGVLLRTVAGFLFFSDCSVSYANGGQVVHPMFEVKNDTKIVRNFSIRDRNGGVYANGQNAVATIINGAITSEFFALNASNGGTIDAMAIDAKTTITGLQSAGGTINLEDSTVIVKGDHNARAIAFQTQSQPSPDGVVPKNTVILTNTKLLVEDGIGIIGSSANNIINLKNSAIHADVLLKHRKNAPGSNLTLTADRSFLEGRTRPASDSTIVFNLNNGSQWLLKISKNEPDNDKNPLNFALSSIKERAQSKVSVLNLDDSALIFEEPKEGYYQTLHIHPEDPGAATVYTATGNAEIYLNTEWRDATILADQKIDRLMINGNVSGSTTINVRAIKKREEIEKNGPVLGQQKIPFPRNAQGVSVVQVSGQADGNSFKLKHGYTTFDYLPYKYELNAYGPTSRHGAANAEEKGAEQTLSFPLNERDRPFWDFRLQNAYLDSDAKIKALVPQVANYLLMPNALFFAGFTDFSNQSAILANMQVAELEAKKDKRGRFFLSSYGSKATLSSDRIPSQYAYEADALYAAVQAGTVFSLLENQDITAQLGFVGTYGQLSFSPKNVGDSNKTTLNKWSSTVYSGVGHRSGLYMDALLSYDVVRGNISNALAGNTAKLDDGKMLRASTTIGQKLITDIGRLVFVPQAQLIYQRLMLKPISDADNFEVDMGDPQQWLVRVGGYVTKDFVPVGNGQILSFYSKLNFIKAFGDGGTMRIGDVFSFDSTGSSIEAGLGINAQLSQIALYGDFSYRRKIQKLGVSGAAISGGMRYRF</sequence>
<dbReference type="Pfam" id="PF03797">
    <property type="entry name" value="Autotransporter"/>
    <property type="match status" value="1"/>
</dbReference>
<evidence type="ECO:0000313" key="4">
    <source>
        <dbReference type="Proteomes" id="UP000011729"/>
    </source>
</evidence>
<dbReference type="eggNOG" id="COG3468">
    <property type="taxonomic scope" value="Bacteria"/>
</dbReference>
<dbReference type="InterPro" id="IPR012332">
    <property type="entry name" value="Autotransporter_pectin_lyase_C"/>
</dbReference>
<organism evidence="3 4">
    <name type="scientific">Bartonella australis (strain Aust/NH1)</name>
    <dbReference type="NCBI Taxonomy" id="1094489"/>
    <lineage>
        <taxon>Bacteria</taxon>
        <taxon>Pseudomonadati</taxon>
        <taxon>Pseudomonadota</taxon>
        <taxon>Alphaproteobacteria</taxon>
        <taxon>Hyphomicrobiales</taxon>
        <taxon>Bartonellaceae</taxon>
        <taxon>Bartonella</taxon>
    </lineage>
</organism>
<dbReference type="GO" id="GO:0019867">
    <property type="term" value="C:outer membrane"/>
    <property type="evidence" value="ECO:0007669"/>
    <property type="project" value="InterPro"/>
</dbReference>
<dbReference type="SMART" id="SM00869">
    <property type="entry name" value="Autotransporter"/>
    <property type="match status" value="1"/>
</dbReference>
<dbReference type="AlphaFoldDB" id="M1P4W9"/>
<dbReference type="Gene3D" id="2.40.128.130">
    <property type="entry name" value="Autotransporter beta-domain"/>
    <property type="match status" value="1"/>
</dbReference>
<feature type="signal peptide" evidence="1">
    <location>
        <begin position="1"/>
        <end position="25"/>
    </location>
</feature>
<dbReference type="NCBIfam" id="TIGR01414">
    <property type="entry name" value="autotrans_barl"/>
    <property type="match status" value="1"/>
</dbReference>